<accession>A0A0V1LGV5</accession>
<dbReference type="Proteomes" id="UP000054721">
    <property type="component" value="Unassembled WGS sequence"/>
</dbReference>
<organism evidence="1 2">
    <name type="scientific">Trichinella nativa</name>
    <dbReference type="NCBI Taxonomy" id="6335"/>
    <lineage>
        <taxon>Eukaryota</taxon>
        <taxon>Metazoa</taxon>
        <taxon>Ecdysozoa</taxon>
        <taxon>Nematoda</taxon>
        <taxon>Enoplea</taxon>
        <taxon>Dorylaimia</taxon>
        <taxon>Trichinellida</taxon>
        <taxon>Trichinellidae</taxon>
        <taxon>Trichinella</taxon>
    </lineage>
</organism>
<evidence type="ECO:0000313" key="1">
    <source>
        <dbReference type="EMBL" id="KRZ58599.1"/>
    </source>
</evidence>
<sequence length="101" mass="11537">MPVRRNDFIKKQLDEIRAIIVIQYAVNRPLQSCHNSCSHRNCLGLLAARSGHCGQRFSFIPLHPATVETKPINDCYSTNTLHGIILNHTDSEETLNEIRKR</sequence>
<comment type="caution">
    <text evidence="1">The sequence shown here is derived from an EMBL/GenBank/DDBJ whole genome shotgun (WGS) entry which is preliminary data.</text>
</comment>
<reference evidence="1 2" key="1">
    <citation type="submission" date="2015-05" db="EMBL/GenBank/DDBJ databases">
        <title>Evolution of Trichinella species and genotypes.</title>
        <authorList>
            <person name="Korhonen P.K."/>
            <person name="Edoardo P."/>
            <person name="Giuseppe L.R."/>
            <person name="Gasser R.B."/>
        </authorList>
    </citation>
    <scope>NUCLEOTIDE SEQUENCE [LARGE SCALE GENOMIC DNA]</scope>
    <source>
        <strain evidence="1">ISS10</strain>
    </source>
</reference>
<keyword evidence="2" id="KW-1185">Reference proteome</keyword>
<dbReference type="OrthoDB" id="10362128at2759"/>
<gene>
    <name evidence="1" type="ORF">T02_11148</name>
</gene>
<dbReference type="EMBL" id="JYDW01000055">
    <property type="protein sequence ID" value="KRZ58599.1"/>
    <property type="molecule type" value="Genomic_DNA"/>
</dbReference>
<dbReference type="AlphaFoldDB" id="A0A0V1LGV5"/>
<name>A0A0V1LGV5_9BILA</name>
<protein>
    <submittedName>
        <fullName evidence="1">Uncharacterized protein</fullName>
    </submittedName>
</protein>
<proteinExistence type="predicted"/>
<evidence type="ECO:0000313" key="2">
    <source>
        <dbReference type="Proteomes" id="UP000054721"/>
    </source>
</evidence>